<evidence type="ECO:0000256" key="4">
    <source>
        <dbReference type="ARBA" id="ARBA00016463"/>
    </source>
</evidence>
<evidence type="ECO:0000313" key="13">
    <source>
        <dbReference type="Proteomes" id="UP000298693"/>
    </source>
</evidence>
<proteinExistence type="inferred from homology"/>
<protein>
    <recommendedName>
        <fullName evidence="4 9">Heme exporter protein C</fullName>
    </recommendedName>
    <alternativeName>
        <fullName evidence="9">Cytochrome c-type biogenesis protein</fullName>
    </alternativeName>
</protein>
<reference evidence="11 14" key="1">
    <citation type="submission" date="2018-07" db="EMBL/GenBank/DDBJ databases">
        <title>Genome sequence of Roseomonas fauriae ATCC 49958.</title>
        <authorList>
            <person name="Sant'Anna F.H."/>
            <person name="Baldani J.I."/>
            <person name="Zilli J.E."/>
            <person name="Reis V.M."/>
            <person name="Hartmann A."/>
            <person name="Cruz L."/>
            <person name="de Souza E.M."/>
            <person name="de Oliveira Pedrosa F."/>
            <person name="Passaglia L.M.P."/>
        </authorList>
    </citation>
    <scope>NUCLEOTIDE SEQUENCE [LARGE SCALE GENOMIC DNA]</scope>
    <source>
        <strain evidence="11 14">ATCC 49958</strain>
    </source>
</reference>
<evidence type="ECO:0000256" key="5">
    <source>
        <dbReference type="ARBA" id="ARBA00022692"/>
    </source>
</evidence>
<feature type="domain" description="Cytochrome c assembly protein" evidence="10">
    <location>
        <begin position="17"/>
        <end position="180"/>
    </location>
</feature>
<dbReference type="EMBL" id="QOKV01000004">
    <property type="protein sequence ID" value="KAA0686674.1"/>
    <property type="molecule type" value="Genomic_DNA"/>
</dbReference>
<reference evidence="12 13" key="2">
    <citation type="submission" date="2018-09" db="EMBL/GenBank/DDBJ databases">
        <title>Whole genome based analysis of evolution and adaptive divergence in Indian and Brazilian strains of Azospirillum brasilense.</title>
        <authorList>
            <person name="Singh C."/>
            <person name="Tripathi A.K."/>
        </authorList>
    </citation>
    <scope>NUCLEOTIDE SEQUENCE [LARGE SCALE GENOMIC DNA]</scope>
    <source>
        <strain evidence="12 13">MTCC4039</strain>
    </source>
</reference>
<dbReference type="InterPro" id="IPR003557">
    <property type="entry name" value="Cyt_c_biogenesis_CcmC"/>
</dbReference>
<evidence type="ECO:0000259" key="10">
    <source>
        <dbReference type="Pfam" id="PF01578"/>
    </source>
</evidence>
<dbReference type="PANTHER" id="PTHR30071">
    <property type="entry name" value="HEME EXPORTER PROTEIN C"/>
    <property type="match status" value="1"/>
</dbReference>
<feature type="transmembrane region" description="Helical" evidence="9">
    <location>
        <begin position="12"/>
        <end position="39"/>
    </location>
</feature>
<evidence type="ECO:0000256" key="3">
    <source>
        <dbReference type="ARBA" id="ARBA00005840"/>
    </source>
</evidence>
<evidence type="ECO:0000256" key="2">
    <source>
        <dbReference type="ARBA" id="ARBA00004141"/>
    </source>
</evidence>
<dbReference type="RefSeq" id="WP_137139735.1">
    <property type="nucleotide sequence ID" value="NZ_CP032345.1"/>
</dbReference>
<dbReference type="GO" id="GO:0017004">
    <property type="term" value="P:cytochrome complex assembly"/>
    <property type="evidence" value="ECO:0007669"/>
    <property type="project" value="UniProtKB-KW"/>
</dbReference>
<dbReference type="AlphaFoldDB" id="A0A4D8QWM9"/>
<dbReference type="InterPro" id="IPR045062">
    <property type="entry name" value="Cyt_c_biogenesis_CcsA/CcmC"/>
</dbReference>
<sequence length="239" mass="26387">MHRFANPARFQRLSAAILPWTAGATVILLIVGLYIALIGSPRDYQQGDTVRIMYIHVPAAWMSLFVYVNMAIAAACGLVWKHPLADLFAKAAAPVGAGFTLICLVTGSLWGAPMWGTWWVWDARLTSVLILFFLYLGYMALVNAFDDPQRGTRAGNVLLLVGIVNVPIIKFSVDWWNTLHQPASVIRMGGPTIDGSMLVPLLVMALGFTAYFITVVLLRLRAEIVQRKIQTMRLTEAQG</sequence>
<dbReference type="InterPro" id="IPR002541">
    <property type="entry name" value="Cyt_c_assembly"/>
</dbReference>
<keyword evidence="7 9" id="KW-1133">Transmembrane helix</keyword>
<dbReference type="GO" id="GO:0020037">
    <property type="term" value="F:heme binding"/>
    <property type="evidence" value="ECO:0007669"/>
    <property type="project" value="InterPro"/>
</dbReference>
<dbReference type="PANTHER" id="PTHR30071:SF1">
    <property type="entry name" value="CYTOCHROME B_B6 PROTEIN-RELATED"/>
    <property type="match status" value="1"/>
</dbReference>
<evidence type="ECO:0000256" key="7">
    <source>
        <dbReference type="ARBA" id="ARBA00022989"/>
    </source>
</evidence>
<keyword evidence="6 9" id="KW-0201">Cytochrome c-type biogenesis</keyword>
<keyword evidence="9" id="KW-0997">Cell inner membrane</keyword>
<evidence type="ECO:0000256" key="8">
    <source>
        <dbReference type="ARBA" id="ARBA00023136"/>
    </source>
</evidence>
<organism evidence="12 13">
    <name type="scientific">Azospirillum brasilense</name>
    <dbReference type="NCBI Taxonomy" id="192"/>
    <lineage>
        <taxon>Bacteria</taxon>
        <taxon>Pseudomonadati</taxon>
        <taxon>Pseudomonadota</taxon>
        <taxon>Alphaproteobacteria</taxon>
        <taxon>Rhodospirillales</taxon>
        <taxon>Azospirillaceae</taxon>
        <taxon>Azospirillum</taxon>
    </lineage>
</organism>
<feature type="transmembrane region" description="Helical" evidence="9">
    <location>
        <begin position="125"/>
        <end position="145"/>
    </location>
</feature>
<dbReference type="GO" id="GO:0005886">
    <property type="term" value="C:plasma membrane"/>
    <property type="evidence" value="ECO:0007669"/>
    <property type="project" value="UniProtKB-SubCell"/>
</dbReference>
<evidence type="ECO:0000313" key="12">
    <source>
        <dbReference type="EMBL" id="QCO15318.1"/>
    </source>
</evidence>
<comment type="function">
    <text evidence="1 9">Required for the export of heme to the periplasm for the biogenesis of c-type cytochromes.</text>
</comment>
<dbReference type="GO" id="GO:0015232">
    <property type="term" value="F:heme transmembrane transporter activity"/>
    <property type="evidence" value="ECO:0007669"/>
    <property type="project" value="InterPro"/>
</dbReference>
<feature type="transmembrane region" description="Helical" evidence="9">
    <location>
        <begin position="59"/>
        <end position="80"/>
    </location>
</feature>
<keyword evidence="9" id="KW-1003">Cell membrane</keyword>
<keyword evidence="5 9" id="KW-0812">Transmembrane</keyword>
<keyword evidence="9" id="KW-0813">Transport</keyword>
<comment type="subcellular location">
    <subcellularLocation>
        <location evidence="9">Cell inner membrane</location>
    </subcellularLocation>
    <subcellularLocation>
        <location evidence="2">Membrane</location>
        <topology evidence="2">Multi-pass membrane protein</topology>
    </subcellularLocation>
</comment>
<dbReference type="Proteomes" id="UP000476837">
    <property type="component" value="Unassembled WGS sequence"/>
</dbReference>
<evidence type="ECO:0000313" key="11">
    <source>
        <dbReference type="EMBL" id="KAA0686674.1"/>
    </source>
</evidence>
<dbReference type="Proteomes" id="UP000298693">
    <property type="component" value="Chromosome"/>
</dbReference>
<dbReference type="EMBL" id="CP032345">
    <property type="protein sequence ID" value="QCO15318.1"/>
    <property type="molecule type" value="Genomic_DNA"/>
</dbReference>
<dbReference type="PRINTS" id="PR01386">
    <property type="entry name" value="CCMCBIOGNSIS"/>
</dbReference>
<accession>A0A4D8QWM9</accession>
<evidence type="ECO:0000256" key="9">
    <source>
        <dbReference type="RuleBase" id="RU364092"/>
    </source>
</evidence>
<comment type="similarity">
    <text evidence="3 9">Belongs to the CcmC/CycZ/HelC family.</text>
</comment>
<gene>
    <name evidence="9" type="primary">ccmC</name>
    <name evidence="12" type="ORF">D3869_08805</name>
    <name evidence="11" type="ORF">DS837_09470</name>
</gene>
<dbReference type="Pfam" id="PF01578">
    <property type="entry name" value="Cytochrom_C_asm"/>
    <property type="match status" value="1"/>
</dbReference>
<feature type="transmembrane region" description="Helical" evidence="9">
    <location>
        <begin position="157"/>
        <end position="177"/>
    </location>
</feature>
<dbReference type="NCBIfam" id="TIGR01191">
    <property type="entry name" value="ccmC"/>
    <property type="match status" value="1"/>
</dbReference>
<name>A0A4D8QWM9_AZOBR</name>
<feature type="transmembrane region" description="Helical" evidence="9">
    <location>
        <begin position="92"/>
        <end position="113"/>
    </location>
</feature>
<feature type="transmembrane region" description="Helical" evidence="9">
    <location>
        <begin position="197"/>
        <end position="218"/>
    </location>
</feature>
<evidence type="ECO:0000256" key="6">
    <source>
        <dbReference type="ARBA" id="ARBA00022748"/>
    </source>
</evidence>
<evidence type="ECO:0000313" key="14">
    <source>
        <dbReference type="Proteomes" id="UP000476837"/>
    </source>
</evidence>
<evidence type="ECO:0000256" key="1">
    <source>
        <dbReference type="ARBA" id="ARBA00002442"/>
    </source>
</evidence>
<keyword evidence="8 9" id="KW-0472">Membrane</keyword>